<keyword evidence="2" id="KW-1185">Reference proteome</keyword>
<dbReference type="EMBL" id="CP028858">
    <property type="protein sequence ID" value="AWB28123.1"/>
    <property type="molecule type" value="Genomic_DNA"/>
</dbReference>
<dbReference type="AlphaFoldDB" id="A0A2R4X361"/>
<name>A0A2R4X361_9EURY</name>
<accession>A0A2R4X361</accession>
<sequence>MSDLLGPMRRRPVLAGLGTLLAGTLAGCSESRDPVTVETSIHLSDGDRRQTMVDGERDDLDAGQYVWWEFTTNSRLEATYDVRVTAGETVNVYVLTVAEREVFEDEESGFDAVEGSIQTETEGVERTITLDAGEYSLVVANADILPENA</sequence>
<evidence type="ECO:0000313" key="1">
    <source>
        <dbReference type="EMBL" id="AWB28123.1"/>
    </source>
</evidence>
<dbReference type="KEGG" id="harc:HARCEL1_10605"/>
<evidence type="ECO:0000313" key="2">
    <source>
        <dbReference type="Proteomes" id="UP000244727"/>
    </source>
</evidence>
<organism evidence="1 2">
    <name type="scientific">Halococcoides cellulosivorans</name>
    <dbReference type="NCBI Taxonomy" id="1679096"/>
    <lineage>
        <taxon>Archaea</taxon>
        <taxon>Methanobacteriati</taxon>
        <taxon>Methanobacteriota</taxon>
        <taxon>Stenosarchaea group</taxon>
        <taxon>Halobacteria</taxon>
        <taxon>Halobacteriales</taxon>
        <taxon>Haloarculaceae</taxon>
        <taxon>Halococcoides</taxon>
    </lineage>
</organism>
<proteinExistence type="predicted"/>
<protein>
    <submittedName>
        <fullName evidence="1">Uncharacterized protein</fullName>
    </submittedName>
</protein>
<reference evidence="1 2" key="1">
    <citation type="submission" date="2018-04" db="EMBL/GenBank/DDBJ databases">
        <title>Halococcoides cellulosivorans gen. nov., sp. nov., an extremely halophilic cellulose-utilizing haloarchaeon from hypersaline lakes.</title>
        <authorList>
            <person name="Sorokin D.Y."/>
            <person name="Toshchakov S.V."/>
            <person name="Samarov N.I."/>
            <person name="Korzhenkov A."/>
            <person name="Kublanov I.V."/>
        </authorList>
    </citation>
    <scope>NUCLEOTIDE SEQUENCE [LARGE SCALE GENOMIC DNA]</scope>
    <source>
        <strain evidence="1 2">HArcel1</strain>
    </source>
</reference>
<dbReference type="Proteomes" id="UP000244727">
    <property type="component" value="Chromosome"/>
</dbReference>
<gene>
    <name evidence="1" type="ORF">HARCEL1_10605</name>
</gene>